<dbReference type="InterPro" id="IPR045361">
    <property type="entry name" value="CIS_tube_prot_N"/>
</dbReference>
<gene>
    <name evidence="3" type="ORF">SK803_14260</name>
</gene>
<proteinExistence type="predicted"/>
<feature type="compositionally biased region" description="Low complexity" evidence="1">
    <location>
        <begin position="295"/>
        <end position="312"/>
    </location>
</feature>
<sequence length="397" mass="39387">MTTPLVKAQLEPVGKSSGKSITVQFNPSTLRLQMSNSVDIKKAFGNKPATQYDGTSTATLSFDLIFDTADLGTTENPVDVRDQVDPLRQFLLPAKGAKAVPPRVRFIYGTFRLVGILTTLNVDYDLFAASGVPLRAKCAVTIKEHLPEYEANQLGPGGNTGAAAKDDSGLLGPSAGAPAEPDRAGTALEGESAPDFAARMGLDPGAWPELDLGGLDAFSLTAGASIEFSASVSLDLGSTAGVTAGESRGGPVLGGSVVDPRAVTAAGGLQGAIDHDARIEAAAAATATRSGFGVPARPAATAGPTGSAGPIASVPPVVRPDMRSRTYGFGVPLRDQVGITTSPAGAAPPRWRVVPETVGTGGCGGAGGGRGGGCGGGAGGGRSGGCGCGCGGGGRCG</sequence>
<dbReference type="Proteomes" id="UP001285521">
    <property type="component" value="Unassembled WGS sequence"/>
</dbReference>
<evidence type="ECO:0000256" key="1">
    <source>
        <dbReference type="SAM" id="MobiDB-lite"/>
    </source>
</evidence>
<dbReference type="RefSeq" id="WP_319966451.1">
    <property type="nucleotide sequence ID" value="NZ_JAXAVW010000010.1"/>
</dbReference>
<name>A0ABU4T097_9PSEU</name>
<reference evidence="3 4" key="1">
    <citation type="submission" date="2023-11" db="EMBL/GenBank/DDBJ databases">
        <title>Lentzea sokolovensis, sp. nov., Lentzea kristufkii, sp. nov., and Lentzea miocenensis, sp. nov., rare actinobacteria from Sokolov Coal Basin, Miocene lacustrine sediment, Czech Republic.</title>
        <authorList>
            <person name="Lara A."/>
            <person name="Kotroba L."/>
            <person name="Nouioui I."/>
            <person name="Neumann-Schaal M."/>
            <person name="Mast Y."/>
            <person name="Chronakova A."/>
        </authorList>
    </citation>
    <scope>NUCLEOTIDE SEQUENCE [LARGE SCALE GENOMIC DNA]</scope>
    <source>
        <strain evidence="3 4">BCCO 10_0856</strain>
    </source>
</reference>
<accession>A0ABU4T097</accession>
<organism evidence="3 4">
    <name type="scientific">Lentzea miocenica</name>
    <dbReference type="NCBI Taxonomy" id="3095431"/>
    <lineage>
        <taxon>Bacteria</taxon>
        <taxon>Bacillati</taxon>
        <taxon>Actinomycetota</taxon>
        <taxon>Actinomycetes</taxon>
        <taxon>Pseudonocardiales</taxon>
        <taxon>Pseudonocardiaceae</taxon>
        <taxon>Lentzea</taxon>
    </lineage>
</organism>
<evidence type="ECO:0000313" key="3">
    <source>
        <dbReference type="EMBL" id="MDX8031388.1"/>
    </source>
</evidence>
<evidence type="ECO:0000259" key="2">
    <source>
        <dbReference type="Pfam" id="PF19266"/>
    </source>
</evidence>
<dbReference type="Pfam" id="PF19266">
    <property type="entry name" value="CIS_tube"/>
    <property type="match status" value="1"/>
</dbReference>
<feature type="domain" description="Contractile injection system tube protein N-terminal" evidence="2">
    <location>
        <begin position="15"/>
        <end position="148"/>
    </location>
</feature>
<reference evidence="3 4" key="2">
    <citation type="submission" date="2023-11" db="EMBL/GenBank/DDBJ databases">
        <authorList>
            <person name="Lara A.C."/>
            <person name="Chronakova A."/>
        </authorList>
    </citation>
    <scope>NUCLEOTIDE SEQUENCE [LARGE SCALE GENOMIC DNA]</scope>
    <source>
        <strain evidence="3 4">BCCO 10_0856</strain>
    </source>
</reference>
<feature type="region of interest" description="Disordered" evidence="1">
    <location>
        <begin position="295"/>
        <end position="319"/>
    </location>
</feature>
<feature type="region of interest" description="Disordered" evidence="1">
    <location>
        <begin position="150"/>
        <end position="187"/>
    </location>
</feature>
<comment type="caution">
    <text evidence="3">The sequence shown here is derived from an EMBL/GenBank/DDBJ whole genome shotgun (WGS) entry which is preliminary data.</text>
</comment>
<evidence type="ECO:0000313" key="4">
    <source>
        <dbReference type="Proteomes" id="UP001285521"/>
    </source>
</evidence>
<dbReference type="EMBL" id="JAXAVW010000010">
    <property type="protein sequence ID" value="MDX8031388.1"/>
    <property type="molecule type" value="Genomic_DNA"/>
</dbReference>
<keyword evidence="4" id="KW-1185">Reference proteome</keyword>
<protein>
    <recommendedName>
        <fullName evidence="2">Contractile injection system tube protein N-terminal domain-containing protein</fullName>
    </recommendedName>
</protein>